<feature type="transmembrane region" description="Helical" evidence="4">
    <location>
        <begin position="60"/>
        <end position="80"/>
    </location>
</feature>
<feature type="transmembrane region" description="Helical" evidence="4">
    <location>
        <begin position="119"/>
        <end position="138"/>
    </location>
</feature>
<dbReference type="PROSITE" id="PS50850">
    <property type="entry name" value="MFS"/>
    <property type="match status" value="1"/>
</dbReference>
<sequence length="446" mass="47159">MADSVEDKLSIKIPDTEANSTQPSDAEGEKEASSIPAPVPLVPPPPNGGRKAWLQVAGSFLLVLNTWGLANSFGIFQAYYTTTLLPESTPSAISWIGSIQGFLLLFIGVLCGRAFDAGYFFPVLSLGIFLEVFGMMMTSLSTKYYQIFLAQGLCVGLGSGCLFTPAISLVGTYFSTRRSLATGIAASGSSVGGILYPIIVRRLIVQVGFPWAVRAMAFIMLGTLGIGLALLRPRLPPRRSGPLVDFAAFKDPAYATFVVGLALGFTAFFIPFFYAESYALNIGVDSELSFYILSIMNAGGMIGRMLPNAIADKLGNLNVIVPCGYISGIIVLAWVSVKSQANLIATSFLYSFFSGGLMALPPAVLVGLTPDLSRIGVRVGMALSVGSLGVLIGSPIAGAILSSESHPEERLDFTGTLIFTGIVLLATGAFMSATRFFKHGFKSGKV</sequence>
<dbReference type="AlphaFoldDB" id="A0A1F5LF72"/>
<feature type="transmembrane region" description="Helical" evidence="4">
    <location>
        <begin position="319"/>
        <end position="337"/>
    </location>
</feature>
<reference evidence="6 7" key="1">
    <citation type="journal article" date="2016" name="Sci. Rep.">
        <title>Penicillium arizonense, a new, genome sequenced fungal species, reveals a high chemical diversity in secreted metabolites.</title>
        <authorList>
            <person name="Grijseels S."/>
            <person name="Nielsen J.C."/>
            <person name="Randelovic M."/>
            <person name="Nielsen J."/>
            <person name="Nielsen K.F."/>
            <person name="Workman M."/>
            <person name="Frisvad J.C."/>
        </authorList>
    </citation>
    <scope>NUCLEOTIDE SEQUENCE [LARGE SCALE GENOMIC DNA]</scope>
    <source>
        <strain evidence="6 7">CBS 141311</strain>
    </source>
</reference>
<dbReference type="Pfam" id="PF07690">
    <property type="entry name" value="MFS_1"/>
    <property type="match status" value="1"/>
</dbReference>
<feature type="transmembrane region" description="Helical" evidence="4">
    <location>
        <begin position="413"/>
        <end position="437"/>
    </location>
</feature>
<feature type="transmembrane region" description="Helical" evidence="4">
    <location>
        <begin position="343"/>
        <end position="368"/>
    </location>
</feature>
<feature type="transmembrane region" description="Helical" evidence="4">
    <location>
        <begin position="179"/>
        <end position="199"/>
    </location>
</feature>
<evidence type="ECO:0000256" key="1">
    <source>
        <dbReference type="ARBA" id="ARBA00004141"/>
    </source>
</evidence>
<feature type="transmembrane region" description="Helical" evidence="4">
    <location>
        <begin position="252"/>
        <end position="273"/>
    </location>
</feature>
<feature type="transmembrane region" description="Helical" evidence="4">
    <location>
        <begin position="380"/>
        <end position="401"/>
    </location>
</feature>
<evidence type="ECO:0000256" key="4">
    <source>
        <dbReference type="SAM" id="Phobius"/>
    </source>
</evidence>
<feature type="transmembrane region" description="Helical" evidence="4">
    <location>
        <begin position="211"/>
        <end position="231"/>
    </location>
</feature>
<accession>A0A1F5LF72</accession>
<feature type="domain" description="Major facilitator superfamily (MFS) profile" evidence="5">
    <location>
        <begin position="51"/>
        <end position="438"/>
    </location>
</feature>
<dbReference type="InterPro" id="IPR020846">
    <property type="entry name" value="MFS_dom"/>
</dbReference>
<dbReference type="EMBL" id="LXJU01000012">
    <property type="protein sequence ID" value="OGE51884.1"/>
    <property type="molecule type" value="Genomic_DNA"/>
</dbReference>
<dbReference type="RefSeq" id="XP_022487328.1">
    <property type="nucleotide sequence ID" value="XM_022632997.1"/>
</dbReference>
<dbReference type="InterPro" id="IPR036259">
    <property type="entry name" value="MFS_trans_sf"/>
</dbReference>
<dbReference type="GO" id="GO:0022857">
    <property type="term" value="F:transmembrane transporter activity"/>
    <property type="evidence" value="ECO:0007669"/>
    <property type="project" value="InterPro"/>
</dbReference>
<name>A0A1F5LF72_PENAI</name>
<dbReference type="PANTHER" id="PTHR11360:SF130">
    <property type="entry name" value="MAJOR FACILITATOR SUPERFAMILY (MFS) PROFILE DOMAIN-CONTAINING PROTEIN-RELATED"/>
    <property type="match status" value="1"/>
</dbReference>
<dbReference type="InterPro" id="IPR050327">
    <property type="entry name" value="Proton-linked_MCT"/>
</dbReference>
<dbReference type="PANTHER" id="PTHR11360">
    <property type="entry name" value="MONOCARBOXYLATE TRANSPORTER"/>
    <property type="match status" value="1"/>
</dbReference>
<keyword evidence="7" id="KW-1185">Reference proteome</keyword>
<gene>
    <name evidence="6" type="ORF">PENARI_c012G08788</name>
</gene>
<dbReference type="InterPro" id="IPR011701">
    <property type="entry name" value="MFS"/>
</dbReference>
<protein>
    <recommendedName>
        <fullName evidence="5">Major facilitator superfamily (MFS) profile domain-containing protein</fullName>
    </recommendedName>
</protein>
<feature type="transmembrane region" description="Helical" evidence="4">
    <location>
        <begin position="288"/>
        <end position="307"/>
    </location>
</feature>
<evidence type="ECO:0000256" key="2">
    <source>
        <dbReference type="ARBA" id="ARBA00006727"/>
    </source>
</evidence>
<dbReference type="Gene3D" id="1.20.1250.20">
    <property type="entry name" value="MFS general substrate transporter like domains"/>
    <property type="match status" value="2"/>
</dbReference>
<evidence type="ECO:0000313" key="6">
    <source>
        <dbReference type="EMBL" id="OGE51884.1"/>
    </source>
</evidence>
<evidence type="ECO:0000256" key="3">
    <source>
        <dbReference type="SAM" id="MobiDB-lite"/>
    </source>
</evidence>
<keyword evidence="4" id="KW-0812">Transmembrane</keyword>
<dbReference type="OrthoDB" id="6509908at2759"/>
<dbReference type="GO" id="GO:0016020">
    <property type="term" value="C:membrane"/>
    <property type="evidence" value="ECO:0007669"/>
    <property type="project" value="UniProtKB-SubCell"/>
</dbReference>
<comment type="similarity">
    <text evidence="2">Belongs to the major facilitator superfamily. Monocarboxylate porter (TC 2.A.1.13) family.</text>
</comment>
<comment type="caution">
    <text evidence="6">The sequence shown here is derived from an EMBL/GenBank/DDBJ whole genome shotgun (WGS) entry which is preliminary data.</text>
</comment>
<feature type="transmembrane region" description="Helical" evidence="4">
    <location>
        <begin position="92"/>
        <end position="112"/>
    </location>
</feature>
<evidence type="ECO:0000259" key="5">
    <source>
        <dbReference type="PROSITE" id="PS50850"/>
    </source>
</evidence>
<feature type="transmembrane region" description="Helical" evidence="4">
    <location>
        <begin position="144"/>
        <end position="167"/>
    </location>
</feature>
<keyword evidence="4" id="KW-1133">Transmembrane helix</keyword>
<dbReference type="Proteomes" id="UP000177622">
    <property type="component" value="Unassembled WGS sequence"/>
</dbReference>
<feature type="compositionally biased region" description="Basic and acidic residues" evidence="3">
    <location>
        <begin position="1"/>
        <end position="10"/>
    </location>
</feature>
<organism evidence="6 7">
    <name type="scientific">Penicillium arizonense</name>
    <dbReference type="NCBI Taxonomy" id="1835702"/>
    <lineage>
        <taxon>Eukaryota</taxon>
        <taxon>Fungi</taxon>
        <taxon>Dikarya</taxon>
        <taxon>Ascomycota</taxon>
        <taxon>Pezizomycotina</taxon>
        <taxon>Eurotiomycetes</taxon>
        <taxon>Eurotiomycetidae</taxon>
        <taxon>Eurotiales</taxon>
        <taxon>Aspergillaceae</taxon>
        <taxon>Penicillium</taxon>
    </lineage>
</organism>
<feature type="region of interest" description="Disordered" evidence="3">
    <location>
        <begin position="1"/>
        <end position="41"/>
    </location>
</feature>
<comment type="subcellular location">
    <subcellularLocation>
        <location evidence="1">Membrane</location>
        <topology evidence="1">Multi-pass membrane protein</topology>
    </subcellularLocation>
</comment>
<dbReference type="SUPFAM" id="SSF103473">
    <property type="entry name" value="MFS general substrate transporter"/>
    <property type="match status" value="1"/>
</dbReference>
<dbReference type="GeneID" id="34577731"/>
<keyword evidence="4" id="KW-0472">Membrane</keyword>
<evidence type="ECO:0000313" key="7">
    <source>
        <dbReference type="Proteomes" id="UP000177622"/>
    </source>
</evidence>
<proteinExistence type="inferred from homology"/>